<reference evidence="2 3" key="1">
    <citation type="journal article" date="2019" name="BMC Evol. Biol.">
        <title>Comparative genomics of Mycobacterium mucogenicum and Mycobacterium neoaurum clade members emphasizing tRNA and non-coding RNA.</title>
        <authorList>
            <person name="Behra P.R.K."/>
            <person name="Pettersson B.M.F."/>
            <person name="Das S."/>
            <person name="Dasgupta S."/>
            <person name="Kirsebom L.A."/>
        </authorList>
    </citation>
    <scope>NUCLEOTIDE SEQUENCE [LARGE SCALE GENOMIC DNA]</scope>
    <source>
        <strain evidence="2 3">DSM 44124</strain>
    </source>
</reference>
<organism evidence="2 3">
    <name type="scientific">Mycolicibacterium mucogenicum DSM 44124</name>
    <dbReference type="NCBI Taxonomy" id="1226753"/>
    <lineage>
        <taxon>Bacteria</taxon>
        <taxon>Bacillati</taxon>
        <taxon>Actinomycetota</taxon>
        <taxon>Actinomycetes</taxon>
        <taxon>Mycobacteriales</taxon>
        <taxon>Mycobacteriaceae</taxon>
        <taxon>Mycolicibacterium</taxon>
    </lineage>
</organism>
<dbReference type="InterPro" id="IPR023213">
    <property type="entry name" value="CAT-like_dom_sf"/>
</dbReference>
<dbReference type="RefSeq" id="WP_053856350.1">
    <property type="nucleotide sequence ID" value="NZ_ANBS01000008.1"/>
</dbReference>
<keyword evidence="2" id="KW-0012">Acyltransferase</keyword>
<dbReference type="InterPro" id="IPR001242">
    <property type="entry name" value="Condensation_dom"/>
</dbReference>
<dbReference type="EMBL" id="CP062008">
    <property type="protein sequence ID" value="QPG71897.1"/>
    <property type="molecule type" value="Genomic_DNA"/>
</dbReference>
<dbReference type="GeneID" id="76725979"/>
<evidence type="ECO:0000259" key="1">
    <source>
        <dbReference type="Pfam" id="PF00668"/>
    </source>
</evidence>
<dbReference type="Pfam" id="PF00668">
    <property type="entry name" value="Condensation"/>
    <property type="match status" value="1"/>
</dbReference>
<evidence type="ECO:0000313" key="3">
    <source>
        <dbReference type="Proteomes" id="UP000309231"/>
    </source>
</evidence>
<dbReference type="Gene3D" id="3.30.559.30">
    <property type="entry name" value="Nonribosomal peptide synthetase, condensation domain"/>
    <property type="match status" value="1"/>
</dbReference>
<dbReference type="AlphaFoldDB" id="A0A8E4RD21"/>
<dbReference type="Proteomes" id="UP000309231">
    <property type="component" value="Chromosome"/>
</dbReference>
<dbReference type="KEGG" id="mmuc:C1S78_013710"/>
<dbReference type="GO" id="GO:0008610">
    <property type="term" value="P:lipid biosynthetic process"/>
    <property type="evidence" value="ECO:0007669"/>
    <property type="project" value="UniProtKB-ARBA"/>
</dbReference>
<sequence length="490" mass="54161">MVAIRTIHDWMGSSGVLTSWNPSSASLAKLRNAPVSSVPVSYQQSQHIRAFRSHERNGTDMARLNIAAWDMPGKCDVRAMTHVINAYVRRHDTFHSWFELLDDDSVVRRTAKSPRDIKLVATEHGEMNAQQWRDHVLATPDPLQWDCFHFGIIQRDDHFTFYFSIDHVHTDALLMGLVLVEIHLMYAALVSGAPPIPLADAGSYDDYCVKQAEFTSALTLESPEVKDWIKFAEANDGTLPCFPLPLGDPSVPCGGEMLTVRLMDKHQSERFESACLSAGARVIGGVIACAALAEHELTGRPIYNVITPTTTRRTPAEFMTTGWFTGVVPISVPVVPESFGDTARAMQKAFDAGMDLAHVPFERVLELAEGKVASIRKADPGVPMVSYLDTNLPPLSPAIMNEWERLNGRVYSDARSAYQIGIWVNRSEKETSVTIAYPDNPIARESVDKYLHAMRAVYLRVADGAGSGSGRSDALRHNGCRSELIRAVKG</sequence>
<evidence type="ECO:0000313" key="2">
    <source>
        <dbReference type="EMBL" id="QPG71897.1"/>
    </source>
</evidence>
<name>A0A8E4RD21_MYCMU</name>
<proteinExistence type="predicted"/>
<dbReference type="GO" id="GO:0016746">
    <property type="term" value="F:acyltransferase activity"/>
    <property type="evidence" value="ECO:0007669"/>
    <property type="project" value="UniProtKB-KW"/>
</dbReference>
<keyword evidence="2" id="KW-0808">Transferase</keyword>
<dbReference type="SUPFAM" id="SSF52777">
    <property type="entry name" value="CoA-dependent acyltransferases"/>
    <property type="match status" value="2"/>
</dbReference>
<accession>A0A8E4RD21</accession>
<gene>
    <name evidence="2" type="ORF">C1S78_013710</name>
</gene>
<protein>
    <submittedName>
        <fullName evidence="2">Acyltransferase</fullName>
    </submittedName>
</protein>
<reference evidence="2 3" key="2">
    <citation type="journal article" date="2019" name="Sci. Rep.">
        <title>Insight into the biology of Mycobacterium mucogenicum and Mycobacterium neoaurum clade members.</title>
        <authorList>
            <person name="Behra P.R.K."/>
            <person name="Pettersson B.M.F."/>
            <person name="Ramesh M."/>
            <person name="Dasgupta S."/>
            <person name="Kirsebom L.A."/>
        </authorList>
    </citation>
    <scope>NUCLEOTIDE SEQUENCE [LARGE SCALE GENOMIC DNA]</scope>
    <source>
        <strain evidence="2 3">DSM 44124</strain>
    </source>
</reference>
<keyword evidence="3" id="KW-1185">Reference proteome</keyword>
<feature type="domain" description="Condensation" evidence="1">
    <location>
        <begin position="70"/>
        <end position="369"/>
    </location>
</feature>
<dbReference type="Gene3D" id="3.30.559.10">
    <property type="entry name" value="Chloramphenicol acetyltransferase-like domain"/>
    <property type="match status" value="1"/>
</dbReference>